<keyword evidence="2" id="KW-0378">Hydrolase</keyword>
<keyword evidence="7" id="KW-1185">Reference proteome</keyword>
<evidence type="ECO:0000256" key="4">
    <source>
        <dbReference type="SAM" id="SignalP"/>
    </source>
</evidence>
<dbReference type="PANTHER" id="PTHR31308:SF5">
    <property type="entry name" value="ERGOSTERYL-BETA-GLUCOSIDASE"/>
    <property type="match status" value="1"/>
</dbReference>
<protein>
    <submittedName>
        <fullName evidence="6">Endoglycosylceramidase</fullName>
    </submittedName>
</protein>
<dbReference type="GO" id="GO:0016042">
    <property type="term" value="P:lipid catabolic process"/>
    <property type="evidence" value="ECO:0007669"/>
    <property type="project" value="UniProtKB-ARBA"/>
</dbReference>
<comment type="similarity">
    <text evidence="1">Belongs to the glycosyl hydrolase 5 (cellulase A) family.</text>
</comment>
<feature type="signal peptide" evidence="4">
    <location>
        <begin position="1"/>
        <end position="29"/>
    </location>
</feature>
<accession>A0A1H7FSZ2</accession>
<dbReference type="InterPro" id="IPR041036">
    <property type="entry name" value="GH5_C"/>
</dbReference>
<dbReference type="Proteomes" id="UP000183015">
    <property type="component" value="Unassembled WGS sequence"/>
</dbReference>
<dbReference type="InterPro" id="IPR017853">
    <property type="entry name" value="GH"/>
</dbReference>
<feature type="chain" id="PRO_5038654196" evidence="4">
    <location>
        <begin position="30"/>
        <end position="472"/>
    </location>
</feature>
<dbReference type="GO" id="GO:0008422">
    <property type="term" value="F:beta-glucosidase activity"/>
    <property type="evidence" value="ECO:0007669"/>
    <property type="project" value="TreeGrafter"/>
</dbReference>
<dbReference type="STRING" id="235985.SAMN05414137_101299"/>
<keyword evidence="3" id="KW-0326">Glycosidase</keyword>
<evidence type="ECO:0000259" key="5">
    <source>
        <dbReference type="Pfam" id="PF18564"/>
    </source>
</evidence>
<name>A0A1H7FSZ2_STRJI</name>
<evidence type="ECO:0000313" key="7">
    <source>
        <dbReference type="Proteomes" id="UP000183015"/>
    </source>
</evidence>
<sequence>MRGRVRRWVTALVVLACAAGVLLNLGTPAAVGATGPRFLTDAQGRALVLYGLDADDTGLQGASAAPTARAVLAEQGLLGDDFARVLLHWSRVEPRPGHYDDAYLADLVQRVDRYAAAGDHVVLAMAQDAYGPPPGTAALPAAVDAARITAADSFWRTRDDAPDLQDRYAAAWVHVARYLTAHLTHGPGALTPADAVVGFDLLDRPWGGSVQGPAFETGPLAAFYERVITRIRDVDPNHWLFVEPEAASADTGLPSALPYLPDPRHGTARIGYAPQLYPASLDPGGSYTGTGVFWTDRLLGSWAIQALRTARRLNAPLLVGGWGADLTAPGAHLYVDHVQELVDALMAGSACCDAAPGAWSPWARPGKPADIAGVLQTAYPRVVAGVPVEFDYDKGTLVFTLQFRDVAGVVGTTDVYLPPSDFPLGPQVEFDADFTSAWDPSRHVLSVTVTHPVPGTVHTLRLTPTSPSQNVG</sequence>
<dbReference type="GO" id="GO:1901136">
    <property type="term" value="P:carbohydrate derivative catabolic process"/>
    <property type="evidence" value="ECO:0007669"/>
    <property type="project" value="UniProtKB-ARBA"/>
</dbReference>
<feature type="domain" description="Glycoside hydrolase family 5 C-terminal" evidence="5">
    <location>
        <begin position="378"/>
        <end position="461"/>
    </location>
</feature>
<evidence type="ECO:0000256" key="3">
    <source>
        <dbReference type="ARBA" id="ARBA00023295"/>
    </source>
</evidence>
<evidence type="ECO:0000256" key="1">
    <source>
        <dbReference type="ARBA" id="ARBA00005641"/>
    </source>
</evidence>
<dbReference type="Gene3D" id="2.60.40.1180">
    <property type="entry name" value="Golgi alpha-mannosidase II"/>
    <property type="match status" value="1"/>
</dbReference>
<dbReference type="SUPFAM" id="SSF51445">
    <property type="entry name" value="(Trans)glycosidases"/>
    <property type="match status" value="1"/>
</dbReference>
<evidence type="ECO:0000313" key="6">
    <source>
        <dbReference type="EMBL" id="SEK26475.1"/>
    </source>
</evidence>
<dbReference type="Gene3D" id="3.20.20.80">
    <property type="entry name" value="Glycosidases"/>
    <property type="match status" value="1"/>
</dbReference>
<proteinExistence type="inferred from homology"/>
<dbReference type="EMBL" id="FOAZ01000001">
    <property type="protein sequence ID" value="SEK26475.1"/>
    <property type="molecule type" value="Genomic_DNA"/>
</dbReference>
<dbReference type="Pfam" id="PF18564">
    <property type="entry name" value="Glyco_hydro_5_C"/>
    <property type="match status" value="1"/>
</dbReference>
<evidence type="ECO:0000256" key="2">
    <source>
        <dbReference type="ARBA" id="ARBA00022801"/>
    </source>
</evidence>
<dbReference type="InterPro" id="IPR013780">
    <property type="entry name" value="Glyco_hydro_b"/>
</dbReference>
<keyword evidence="4" id="KW-0732">Signal</keyword>
<organism evidence="6 7">
    <name type="scientific">Streptacidiphilus jiangxiensis</name>
    <dbReference type="NCBI Taxonomy" id="235985"/>
    <lineage>
        <taxon>Bacteria</taxon>
        <taxon>Bacillati</taxon>
        <taxon>Actinomycetota</taxon>
        <taxon>Actinomycetes</taxon>
        <taxon>Kitasatosporales</taxon>
        <taxon>Streptomycetaceae</taxon>
        <taxon>Streptacidiphilus</taxon>
    </lineage>
</organism>
<reference evidence="7" key="1">
    <citation type="submission" date="2016-10" db="EMBL/GenBank/DDBJ databases">
        <authorList>
            <person name="Varghese N."/>
        </authorList>
    </citation>
    <scope>NUCLEOTIDE SEQUENCE [LARGE SCALE GENOMIC DNA]</scope>
    <source>
        <strain evidence="7">DSM 45096 / BCRC 16803 / CGMCC 4.1857 / CIP 109030 / JCM 12277 / KCTC 19219 / NBRC 100920 / 33214</strain>
    </source>
</reference>
<gene>
    <name evidence="6" type="ORF">SAMN05414137_101299</name>
</gene>
<dbReference type="AlphaFoldDB" id="A0A1H7FSZ2"/>
<dbReference type="PANTHER" id="PTHR31308">
    <property type="match status" value="1"/>
</dbReference>
<dbReference type="InterPro" id="IPR052066">
    <property type="entry name" value="Glycosphingolipid_Hydrolases"/>
</dbReference>
<dbReference type="eggNOG" id="COG2730">
    <property type="taxonomic scope" value="Bacteria"/>
</dbReference>